<name>A0A1Y1ZTC8_9PLEO</name>
<feature type="chain" id="PRO_5012260043" description="Death domain-containing protein" evidence="2">
    <location>
        <begin position="19"/>
        <end position="271"/>
    </location>
</feature>
<feature type="signal peptide" evidence="2">
    <location>
        <begin position="1"/>
        <end position="18"/>
    </location>
</feature>
<reference evidence="4 5" key="1">
    <citation type="submission" date="2016-07" db="EMBL/GenBank/DDBJ databases">
        <title>Pervasive Adenine N6-methylation of Active Genes in Fungi.</title>
        <authorList>
            <consortium name="DOE Joint Genome Institute"/>
            <person name="Mondo S.J."/>
            <person name="Dannebaum R.O."/>
            <person name="Kuo R.C."/>
            <person name="Labutti K."/>
            <person name="Haridas S."/>
            <person name="Kuo A."/>
            <person name="Salamov A."/>
            <person name="Ahrendt S.R."/>
            <person name="Lipzen A."/>
            <person name="Sullivan W."/>
            <person name="Andreopoulos W.B."/>
            <person name="Clum A."/>
            <person name="Lindquist E."/>
            <person name="Daum C."/>
            <person name="Ramamoorthy G.K."/>
            <person name="Gryganskyi A."/>
            <person name="Culley D."/>
            <person name="Magnuson J.K."/>
            <person name="James T.Y."/>
            <person name="O'Malley M.A."/>
            <person name="Stajich J.E."/>
            <person name="Spatafora J.W."/>
            <person name="Visel A."/>
            <person name="Grigoriev I.V."/>
        </authorList>
    </citation>
    <scope>NUCLEOTIDE SEQUENCE [LARGE SCALE GENOMIC DNA]</scope>
    <source>
        <strain evidence="4 5">CBS 115471</strain>
    </source>
</reference>
<evidence type="ECO:0000256" key="2">
    <source>
        <dbReference type="SAM" id="SignalP"/>
    </source>
</evidence>
<evidence type="ECO:0000259" key="3">
    <source>
        <dbReference type="PROSITE" id="PS50017"/>
    </source>
</evidence>
<dbReference type="EMBL" id="MCFA01000041">
    <property type="protein sequence ID" value="ORY13509.1"/>
    <property type="molecule type" value="Genomic_DNA"/>
</dbReference>
<evidence type="ECO:0000313" key="5">
    <source>
        <dbReference type="Proteomes" id="UP000193144"/>
    </source>
</evidence>
<accession>A0A1Y1ZTC8</accession>
<comment type="caution">
    <text evidence="4">The sequence shown here is derived from an EMBL/GenBank/DDBJ whole genome shotgun (WGS) entry which is preliminary data.</text>
</comment>
<dbReference type="OrthoDB" id="291007at2759"/>
<dbReference type="Proteomes" id="UP000193144">
    <property type="component" value="Unassembled WGS sequence"/>
</dbReference>
<evidence type="ECO:0000256" key="1">
    <source>
        <dbReference type="SAM" id="MobiDB-lite"/>
    </source>
</evidence>
<gene>
    <name evidence="4" type="ORF">BCR34DRAFT_648892</name>
</gene>
<protein>
    <recommendedName>
        <fullName evidence="3">Death domain-containing protein</fullName>
    </recommendedName>
</protein>
<feature type="domain" description="Death" evidence="3">
    <location>
        <begin position="203"/>
        <end position="242"/>
    </location>
</feature>
<dbReference type="GO" id="GO:0007165">
    <property type="term" value="P:signal transduction"/>
    <property type="evidence" value="ECO:0007669"/>
    <property type="project" value="InterPro"/>
</dbReference>
<sequence>MKLILPLLTAFTVSSALALVPLIRTQENASANNETHKLGSGYLGPYFGSDKSGLWPKGNEHNSAIIYCYDTEYDYKDLHVTVDAGLEKWFHKLGQAEGVKVETMVRYHKRDWGDKNDNGNDMTITADSEEAVARAKEKGYSAEDICTDIPKADAVNFVACQCAFKGDPMKDRSIYSKEYDIDSVMHYWSTQSAEVPENQGDISWHLLAKRKSKDSDEVDFIERENFAISDLDRTAIKLLYPWEGVTEVDPPPQDPPKRLSRRTRRRHTSQG</sequence>
<dbReference type="PROSITE" id="PS50017">
    <property type="entry name" value="DEATH_DOMAIN"/>
    <property type="match status" value="1"/>
</dbReference>
<keyword evidence="2" id="KW-0732">Signal</keyword>
<feature type="region of interest" description="Disordered" evidence="1">
    <location>
        <begin position="244"/>
        <end position="271"/>
    </location>
</feature>
<evidence type="ECO:0000313" key="4">
    <source>
        <dbReference type="EMBL" id="ORY13509.1"/>
    </source>
</evidence>
<keyword evidence="5" id="KW-1185">Reference proteome</keyword>
<feature type="compositionally biased region" description="Basic residues" evidence="1">
    <location>
        <begin position="258"/>
        <end position="271"/>
    </location>
</feature>
<dbReference type="InterPro" id="IPR000488">
    <property type="entry name" value="Death_dom"/>
</dbReference>
<dbReference type="AlphaFoldDB" id="A0A1Y1ZTC8"/>
<organism evidence="4 5">
    <name type="scientific">Clohesyomyces aquaticus</name>
    <dbReference type="NCBI Taxonomy" id="1231657"/>
    <lineage>
        <taxon>Eukaryota</taxon>
        <taxon>Fungi</taxon>
        <taxon>Dikarya</taxon>
        <taxon>Ascomycota</taxon>
        <taxon>Pezizomycotina</taxon>
        <taxon>Dothideomycetes</taxon>
        <taxon>Pleosporomycetidae</taxon>
        <taxon>Pleosporales</taxon>
        <taxon>Lindgomycetaceae</taxon>
        <taxon>Clohesyomyces</taxon>
    </lineage>
</organism>
<proteinExistence type="predicted"/>